<dbReference type="EMBL" id="MNBE01000582">
    <property type="protein sequence ID" value="OKP07352.1"/>
    <property type="molecule type" value="Genomic_DNA"/>
</dbReference>
<reference evidence="3 4" key="1">
    <citation type="submission" date="2016-10" db="EMBL/GenBank/DDBJ databases">
        <title>Genome sequence of the ascomycete fungus Penicillium subrubescens.</title>
        <authorList>
            <person name="De Vries R.P."/>
            <person name="Peng M."/>
            <person name="Dilokpimol A."/>
            <person name="Hilden K."/>
            <person name="Makela M.R."/>
            <person name="Grigoriev I."/>
            <person name="Riley R."/>
            <person name="Granchi Z."/>
        </authorList>
    </citation>
    <scope>NUCLEOTIDE SEQUENCE [LARGE SCALE GENOMIC DNA]</scope>
    <source>
        <strain evidence="3 4">CBS 132785</strain>
    </source>
</reference>
<sequence length="286" mass="32780">MPRKHPKPPNHPIKSADRLALAITGLKTGKYTTIHDAATQNAVPESTLRARVKSAGFPRRANTRNTRRRVKEFRLTRTEENTLSNWIVQVHEGGNPIYPRLIQDMADTLLEKRGGTHGFRVTREWVSGYIQFHPEFAALIEQHNEYLEKELGMRPFRLGPDPDNPKDVLEYAVDGLHNTAQFAKQMNEFEKTMQKDLRERMVTKGPDHVRTIAAALEEWRQEVAKVLESGVEQCSELGELLLNYELDTSAFVNGYRELLCINRDTEEVQEEMRVEFGGKVAVEEES</sequence>
<evidence type="ECO:0000313" key="3">
    <source>
        <dbReference type="EMBL" id="OKP07352.1"/>
    </source>
</evidence>
<dbReference type="AlphaFoldDB" id="A0A1Q5U4E6"/>
<comment type="caution">
    <text evidence="3">The sequence shown here is derived from an EMBL/GenBank/DDBJ whole genome shotgun (WGS) entry which is preliminary data.</text>
</comment>
<feature type="domain" description="HTH CENPB-type" evidence="2">
    <location>
        <begin position="67"/>
        <end position="139"/>
    </location>
</feature>
<keyword evidence="1" id="KW-0238">DNA-binding</keyword>
<name>A0A1Q5U4E6_9EURO</name>
<dbReference type="InterPro" id="IPR006600">
    <property type="entry name" value="HTH_CenpB_DNA-bd_dom"/>
</dbReference>
<proteinExistence type="predicted"/>
<evidence type="ECO:0000313" key="4">
    <source>
        <dbReference type="Proteomes" id="UP000186955"/>
    </source>
</evidence>
<dbReference type="PROSITE" id="PS51253">
    <property type="entry name" value="HTH_CENPB"/>
    <property type="match status" value="1"/>
</dbReference>
<protein>
    <recommendedName>
        <fullName evidence="2">HTH CENPB-type domain-containing protein</fullName>
    </recommendedName>
</protein>
<dbReference type="OrthoDB" id="4207519at2759"/>
<evidence type="ECO:0000256" key="1">
    <source>
        <dbReference type="ARBA" id="ARBA00023125"/>
    </source>
</evidence>
<dbReference type="Pfam" id="PF03221">
    <property type="entry name" value="HTH_Tnp_Tc5"/>
    <property type="match status" value="1"/>
</dbReference>
<dbReference type="Proteomes" id="UP000186955">
    <property type="component" value="Unassembled WGS sequence"/>
</dbReference>
<gene>
    <name evidence="3" type="ORF">PENSUB_5941</name>
</gene>
<keyword evidence="4" id="KW-1185">Reference proteome</keyword>
<dbReference type="GO" id="GO:0003677">
    <property type="term" value="F:DNA binding"/>
    <property type="evidence" value="ECO:0007669"/>
    <property type="project" value="UniProtKB-KW"/>
</dbReference>
<accession>A0A1Q5U4E6</accession>
<organism evidence="3 4">
    <name type="scientific">Penicillium subrubescens</name>
    <dbReference type="NCBI Taxonomy" id="1316194"/>
    <lineage>
        <taxon>Eukaryota</taxon>
        <taxon>Fungi</taxon>
        <taxon>Dikarya</taxon>
        <taxon>Ascomycota</taxon>
        <taxon>Pezizomycotina</taxon>
        <taxon>Eurotiomycetes</taxon>
        <taxon>Eurotiomycetidae</taxon>
        <taxon>Eurotiales</taxon>
        <taxon>Aspergillaceae</taxon>
        <taxon>Penicillium</taxon>
    </lineage>
</organism>
<evidence type="ECO:0000259" key="2">
    <source>
        <dbReference type="PROSITE" id="PS51253"/>
    </source>
</evidence>